<proteinExistence type="predicted"/>
<organism evidence="1 2">
    <name type="scientific">Qipengyuania oceanensis</name>
    <dbReference type="NCBI Taxonomy" id="1463597"/>
    <lineage>
        <taxon>Bacteria</taxon>
        <taxon>Pseudomonadati</taxon>
        <taxon>Pseudomonadota</taxon>
        <taxon>Alphaproteobacteria</taxon>
        <taxon>Sphingomonadales</taxon>
        <taxon>Erythrobacteraceae</taxon>
        <taxon>Qipengyuania</taxon>
    </lineage>
</organism>
<gene>
    <name evidence="1" type="ORF">GRI48_10500</name>
</gene>
<sequence>MAADDATASAGISATVPVVCDISADTFVLSASGSTSGSVREFCNSDTGFHVSAAYRTLDQRESVSVRYGEQMVELDRSGTALIAFRFGQRLAQVPVTIQARELATPIAVAFSLTAV</sequence>
<dbReference type="RefSeq" id="WP_160675106.1">
    <property type="nucleotide sequence ID" value="NZ_WTYN01000001.1"/>
</dbReference>
<name>A0A844YH34_9SPHN</name>
<reference evidence="1 2" key="1">
    <citation type="submission" date="2019-12" db="EMBL/GenBank/DDBJ databases">
        <title>Genomic-based taxomic classification of the family Erythrobacteraceae.</title>
        <authorList>
            <person name="Xu L."/>
        </authorList>
    </citation>
    <scope>NUCLEOTIDE SEQUENCE [LARGE SCALE GENOMIC DNA]</scope>
    <source>
        <strain evidence="1 2">MCCC 1A09965</strain>
    </source>
</reference>
<dbReference type="OrthoDB" id="7189339at2"/>
<keyword evidence="2" id="KW-1185">Reference proteome</keyword>
<protein>
    <submittedName>
        <fullName evidence="1">Uncharacterized protein</fullName>
    </submittedName>
</protein>
<comment type="caution">
    <text evidence="1">The sequence shown here is derived from an EMBL/GenBank/DDBJ whole genome shotgun (WGS) entry which is preliminary data.</text>
</comment>
<evidence type="ECO:0000313" key="2">
    <source>
        <dbReference type="Proteomes" id="UP000445582"/>
    </source>
</evidence>
<dbReference type="EMBL" id="WTYN01000001">
    <property type="protein sequence ID" value="MXO63441.1"/>
    <property type="molecule type" value="Genomic_DNA"/>
</dbReference>
<dbReference type="Proteomes" id="UP000445582">
    <property type="component" value="Unassembled WGS sequence"/>
</dbReference>
<accession>A0A844YH34</accession>
<evidence type="ECO:0000313" key="1">
    <source>
        <dbReference type="EMBL" id="MXO63441.1"/>
    </source>
</evidence>
<dbReference type="AlphaFoldDB" id="A0A844YH34"/>